<evidence type="ECO:0000256" key="3">
    <source>
        <dbReference type="ARBA" id="ARBA00022679"/>
    </source>
</evidence>
<keyword evidence="7" id="KW-1185">Reference proteome</keyword>
<dbReference type="InterPro" id="IPR010610">
    <property type="entry name" value="EryCIII-like_C"/>
</dbReference>
<dbReference type="PANTHER" id="PTHR48050">
    <property type="entry name" value="STEROL 3-BETA-GLUCOSYLTRANSFERASE"/>
    <property type="match status" value="1"/>
</dbReference>
<dbReference type="InterPro" id="IPR048284">
    <property type="entry name" value="EryCIII-like_N"/>
</dbReference>
<dbReference type="Pfam" id="PF06722">
    <property type="entry name" value="EryCIII-like_C"/>
    <property type="match status" value="1"/>
</dbReference>
<accession>A0A1C6V0Y4</accession>
<dbReference type="GO" id="GO:0017000">
    <property type="term" value="P:antibiotic biosynthetic process"/>
    <property type="evidence" value="ECO:0007669"/>
    <property type="project" value="UniProtKB-ARBA"/>
</dbReference>
<dbReference type="CDD" id="cd03784">
    <property type="entry name" value="GT1_Gtf-like"/>
    <property type="match status" value="1"/>
</dbReference>
<dbReference type="STRING" id="227316.GA0070604_4179"/>
<name>A0A1C6V0Y4_9ACTN</name>
<dbReference type="EMBL" id="FMHY01000002">
    <property type="protein sequence ID" value="SCL59941.1"/>
    <property type="molecule type" value="Genomic_DNA"/>
</dbReference>
<gene>
    <name evidence="6" type="ORF">GA0070604_4179</name>
</gene>
<dbReference type="Pfam" id="PF21036">
    <property type="entry name" value="EryCIII-like_N"/>
    <property type="match status" value="1"/>
</dbReference>
<dbReference type="SUPFAM" id="SSF53756">
    <property type="entry name" value="UDP-Glycosyltransferase/glycogen phosphorylase"/>
    <property type="match status" value="1"/>
</dbReference>
<comment type="similarity">
    <text evidence="1">Belongs to the glycosyltransferase 28 family.</text>
</comment>
<dbReference type="GO" id="GO:0016758">
    <property type="term" value="F:hexosyltransferase activity"/>
    <property type="evidence" value="ECO:0007669"/>
    <property type="project" value="UniProtKB-ARBA"/>
</dbReference>
<dbReference type="AlphaFoldDB" id="A0A1C6V0Y4"/>
<reference evidence="7" key="1">
    <citation type="submission" date="2016-06" db="EMBL/GenBank/DDBJ databases">
        <authorList>
            <person name="Varghese N."/>
            <person name="Submissions Spin"/>
        </authorList>
    </citation>
    <scope>NUCLEOTIDE SEQUENCE [LARGE SCALE GENOMIC DNA]</scope>
    <source>
        <strain evidence="7">DSM 44814</strain>
    </source>
</reference>
<dbReference type="Gene3D" id="3.40.50.2000">
    <property type="entry name" value="Glycogen Phosphorylase B"/>
    <property type="match status" value="2"/>
</dbReference>
<dbReference type="InterPro" id="IPR050426">
    <property type="entry name" value="Glycosyltransferase_28"/>
</dbReference>
<proteinExistence type="inferred from homology"/>
<feature type="domain" description="Erythromycin biosynthesis protein CIII-like N-terminal" evidence="5">
    <location>
        <begin position="22"/>
        <end position="240"/>
    </location>
</feature>
<protein>
    <submittedName>
        <fullName evidence="6">UDP:flavonoid glycosyltransferase YjiC, YdhE family</fullName>
    </submittedName>
</protein>
<dbReference type="InterPro" id="IPR002213">
    <property type="entry name" value="UDP_glucos_trans"/>
</dbReference>
<evidence type="ECO:0000256" key="2">
    <source>
        <dbReference type="ARBA" id="ARBA00022676"/>
    </source>
</evidence>
<keyword evidence="3 6" id="KW-0808">Transferase</keyword>
<evidence type="ECO:0000259" key="5">
    <source>
        <dbReference type="Pfam" id="PF21036"/>
    </source>
</evidence>
<evidence type="ECO:0000256" key="1">
    <source>
        <dbReference type="ARBA" id="ARBA00006962"/>
    </source>
</evidence>
<dbReference type="Proteomes" id="UP000199696">
    <property type="component" value="Unassembled WGS sequence"/>
</dbReference>
<evidence type="ECO:0000313" key="6">
    <source>
        <dbReference type="EMBL" id="SCL59941.1"/>
    </source>
</evidence>
<keyword evidence="2" id="KW-0328">Glycosyltransferase</keyword>
<dbReference type="PANTHER" id="PTHR48050:SF13">
    <property type="entry name" value="STEROL 3-BETA-GLUCOSYLTRANSFERASE UGT80A2"/>
    <property type="match status" value="1"/>
</dbReference>
<evidence type="ECO:0000313" key="7">
    <source>
        <dbReference type="Proteomes" id="UP000199696"/>
    </source>
</evidence>
<organism evidence="6 7">
    <name type="scientific">Micromonospora eburnea</name>
    <dbReference type="NCBI Taxonomy" id="227316"/>
    <lineage>
        <taxon>Bacteria</taxon>
        <taxon>Bacillati</taxon>
        <taxon>Actinomycetota</taxon>
        <taxon>Actinomycetes</taxon>
        <taxon>Micromonosporales</taxon>
        <taxon>Micromonosporaceae</taxon>
        <taxon>Micromonospora</taxon>
    </lineage>
</organism>
<evidence type="ECO:0000259" key="4">
    <source>
        <dbReference type="Pfam" id="PF06722"/>
    </source>
</evidence>
<feature type="domain" description="Erythromycin biosynthesis protein CIII-like C-terminal" evidence="4">
    <location>
        <begin position="268"/>
        <end position="401"/>
    </location>
</feature>
<sequence>MRVLFVPLAAAGHYYAMVPLAWALRAAGHDVRVVGEPATLGMIERSGLTALPVAGSSGVMTNIRMSVDALRQETGKSLADFGDLESMPPDVRQRFKELRREAFAGTAASMADELVHFAHYWRPNLVVTDPVMFAGPLVAAVAGVPVVRHLSGPLLPTAGRSLGDGLPVERWPASLRALFDRFGAEARPDPMTATVDPCPPMLMTTAPPNRIGMRYVPYNGSGAMPGWLRRPATRPRVCVSWSMSNTASSGDRNYPAAVISAALRDRGMDVVVTVKESDRANLGRVPDGVRVASELPLQLVVPSCAAAVNHGGGGTSLTVVTHGVPQVMTPQDPAHVVHAERISAVGAGVAHRTRPIDVAAIADAVESMVSDDRWRTAARKVQEDNSSQPSPLEAVRELENLVTAGSIR</sequence>
<dbReference type="GO" id="GO:0008194">
    <property type="term" value="F:UDP-glycosyltransferase activity"/>
    <property type="evidence" value="ECO:0007669"/>
    <property type="project" value="InterPro"/>
</dbReference>